<feature type="compositionally biased region" description="Polar residues" evidence="1">
    <location>
        <begin position="1"/>
        <end position="12"/>
    </location>
</feature>
<feature type="region of interest" description="Disordered" evidence="1">
    <location>
        <begin position="1"/>
        <end position="22"/>
    </location>
</feature>
<dbReference type="Proteomes" id="UP000016842">
    <property type="component" value="Unassembled WGS sequence"/>
</dbReference>
<comment type="caution">
    <text evidence="2">The sequence shown here is derived from an EMBL/GenBank/DDBJ whole genome shotgun (WGS) entry which is preliminary data.</text>
</comment>
<feature type="region of interest" description="Disordered" evidence="1">
    <location>
        <begin position="55"/>
        <end position="101"/>
    </location>
</feature>
<protein>
    <submittedName>
        <fullName evidence="2">Uncharacterized protein</fullName>
    </submittedName>
</protein>
<dbReference type="EMBL" id="ASXJ01000060">
    <property type="protein sequence ID" value="ERM02790.1"/>
    <property type="molecule type" value="Genomic_DNA"/>
</dbReference>
<evidence type="ECO:0000313" key="3">
    <source>
        <dbReference type="Proteomes" id="UP000016842"/>
    </source>
</evidence>
<gene>
    <name evidence="2" type="ORF">Q644_14735</name>
</gene>
<reference evidence="2 3" key="1">
    <citation type="journal article" date="2014" name="FEMS Microbiol. Lett.">
        <title>Genome sequencing analysis reveals virulence-related gene content of Ochrobactrum intermedium strain 229E, a urease-positive strain isolated from the human gastric niche.</title>
        <authorList>
            <person name="Kulkarni G.J."/>
            <person name="Shetty S."/>
            <person name="Dharne M.S."/>
            <person name="Shouche Y.S."/>
        </authorList>
    </citation>
    <scope>NUCLEOTIDE SEQUENCE [LARGE SCALE GENOMIC DNA]</scope>
    <source>
        <strain evidence="2 3">229E</strain>
    </source>
</reference>
<organism evidence="2 3">
    <name type="scientific">Brucella intermedia 229E</name>
    <dbReference type="NCBI Taxonomy" id="1337887"/>
    <lineage>
        <taxon>Bacteria</taxon>
        <taxon>Pseudomonadati</taxon>
        <taxon>Pseudomonadota</taxon>
        <taxon>Alphaproteobacteria</taxon>
        <taxon>Hyphomicrobiales</taxon>
        <taxon>Brucellaceae</taxon>
        <taxon>Brucella/Ochrobactrum group</taxon>
        <taxon>Brucella</taxon>
    </lineage>
</organism>
<evidence type="ECO:0000256" key="1">
    <source>
        <dbReference type="SAM" id="MobiDB-lite"/>
    </source>
</evidence>
<sequence>MASTFSRSLSSQRTRDQSAAPPANGFAIGLRLFLGYARINEGAHDTACDAAGCRAANKPDQRSGEPATCHDRADAGNGKKAKPGQQSGTAACDRAETGPPGFDARHGAPVPPFRGIACISTIGIIRNQADIVRRDPPRFLKGTNGVHCFVIIVEQTCDISHFHLL</sequence>
<evidence type="ECO:0000313" key="2">
    <source>
        <dbReference type="EMBL" id="ERM02790.1"/>
    </source>
</evidence>
<proteinExistence type="predicted"/>
<accession>U4V9W1</accession>
<feature type="compositionally biased region" description="Basic and acidic residues" evidence="1">
    <location>
        <begin position="57"/>
        <end position="74"/>
    </location>
</feature>
<dbReference type="AlphaFoldDB" id="U4V9W1"/>
<name>U4V9W1_9HYPH</name>